<dbReference type="EMBL" id="SSTE01023130">
    <property type="protein sequence ID" value="KAA0025479.1"/>
    <property type="molecule type" value="Genomic_DNA"/>
</dbReference>
<reference evidence="3 4" key="1">
    <citation type="submission" date="2019-08" db="EMBL/GenBank/DDBJ databases">
        <title>Draft genome sequences of two oriental melons (Cucumis melo L. var makuwa).</title>
        <authorList>
            <person name="Kwon S.-Y."/>
        </authorList>
    </citation>
    <scope>NUCLEOTIDE SEQUENCE [LARGE SCALE GENOMIC DNA]</scope>
    <source>
        <strain evidence="4">cv. Chang Bougi</strain>
        <strain evidence="3">cv. SW 3</strain>
        <tissue evidence="1">Leaf</tissue>
    </source>
</reference>
<evidence type="ECO:0000313" key="3">
    <source>
        <dbReference type="Proteomes" id="UP000321393"/>
    </source>
</evidence>
<comment type="caution">
    <text evidence="1">The sequence shown here is derived from an EMBL/GenBank/DDBJ whole genome shotgun (WGS) entry which is preliminary data.</text>
</comment>
<evidence type="ECO:0000313" key="2">
    <source>
        <dbReference type="EMBL" id="TYK00386.1"/>
    </source>
</evidence>
<evidence type="ECO:0000313" key="4">
    <source>
        <dbReference type="Proteomes" id="UP000321947"/>
    </source>
</evidence>
<organism evidence="1 3">
    <name type="scientific">Cucumis melo var. makuwa</name>
    <name type="common">Oriental melon</name>
    <dbReference type="NCBI Taxonomy" id="1194695"/>
    <lineage>
        <taxon>Eukaryota</taxon>
        <taxon>Viridiplantae</taxon>
        <taxon>Streptophyta</taxon>
        <taxon>Embryophyta</taxon>
        <taxon>Tracheophyta</taxon>
        <taxon>Spermatophyta</taxon>
        <taxon>Magnoliopsida</taxon>
        <taxon>eudicotyledons</taxon>
        <taxon>Gunneridae</taxon>
        <taxon>Pentapetalae</taxon>
        <taxon>rosids</taxon>
        <taxon>fabids</taxon>
        <taxon>Cucurbitales</taxon>
        <taxon>Cucurbitaceae</taxon>
        <taxon>Benincaseae</taxon>
        <taxon>Cucumis</taxon>
    </lineage>
</organism>
<sequence>MAEDVLVGTFKNGLDPVVGTEVFAMRAMGLEDMIDAARLIEEKIEMARTAQDPYTKDSFSKGHRCKNKELRLCLVAKHLEDAGTKELSGEETMVKVSSVMELSLNSVVGLTAPKTFKVKGMVEDREIIIIFDCGATHNFIALKLMDELKITMAVQGRGMCKSVTIGLPVITIMEDFLPLELRNLDIVLGMQWLRKQGAMTVDWKCL</sequence>
<gene>
    <name evidence="2" type="ORF">E5676_scaffold1112G00540</name>
    <name evidence="1" type="ORF">E6C27_scaffold417G00820</name>
</gene>
<dbReference type="AlphaFoldDB" id="A0A5A7SJI5"/>
<dbReference type="Proteomes" id="UP000321947">
    <property type="component" value="Unassembled WGS sequence"/>
</dbReference>
<dbReference type="Proteomes" id="UP000321393">
    <property type="component" value="Unassembled WGS sequence"/>
</dbReference>
<dbReference type="Gene3D" id="2.40.70.10">
    <property type="entry name" value="Acid Proteases"/>
    <property type="match status" value="1"/>
</dbReference>
<protein>
    <submittedName>
        <fullName evidence="1">Gypsy/ty3 element polyprotein</fullName>
    </submittedName>
</protein>
<dbReference type="EMBL" id="SSTD01016830">
    <property type="protein sequence ID" value="TYK00386.1"/>
    <property type="molecule type" value="Genomic_DNA"/>
</dbReference>
<dbReference type="SUPFAM" id="SSF50630">
    <property type="entry name" value="Acid proteases"/>
    <property type="match status" value="1"/>
</dbReference>
<evidence type="ECO:0000313" key="1">
    <source>
        <dbReference type="EMBL" id="KAA0025479.1"/>
    </source>
</evidence>
<name>A0A5A7SJI5_CUCMM</name>
<proteinExistence type="predicted"/>
<dbReference type="CDD" id="cd00303">
    <property type="entry name" value="retropepsin_like"/>
    <property type="match status" value="1"/>
</dbReference>
<dbReference type="InterPro" id="IPR021109">
    <property type="entry name" value="Peptidase_aspartic_dom_sf"/>
</dbReference>
<accession>A0A5A7SJI5</accession>
<dbReference type="Pfam" id="PF08284">
    <property type="entry name" value="RVP_2"/>
    <property type="match status" value="1"/>
</dbReference>
<dbReference type="OrthoDB" id="1934862at2759"/>